<feature type="transmembrane region" description="Helical" evidence="1">
    <location>
        <begin position="286"/>
        <end position="307"/>
    </location>
</feature>
<proteinExistence type="predicted"/>
<comment type="caution">
    <text evidence="2">The sequence shown here is derived from an EMBL/GenBank/DDBJ whole genome shotgun (WGS) entry which is preliminary data.</text>
</comment>
<dbReference type="Pfam" id="PF14897">
    <property type="entry name" value="EpsG"/>
    <property type="match status" value="1"/>
</dbReference>
<dbReference type="InterPro" id="IPR049458">
    <property type="entry name" value="EpsG-like"/>
</dbReference>
<feature type="transmembrane region" description="Helical" evidence="1">
    <location>
        <begin position="116"/>
        <end position="148"/>
    </location>
</feature>
<keyword evidence="1" id="KW-0812">Transmembrane</keyword>
<reference evidence="2 3" key="1">
    <citation type="submission" date="2020-08" db="EMBL/GenBank/DDBJ databases">
        <title>Genome public.</title>
        <authorList>
            <person name="Liu C."/>
            <person name="Sun Q."/>
        </authorList>
    </citation>
    <scope>NUCLEOTIDE SEQUENCE [LARGE SCALE GENOMIC DNA]</scope>
    <source>
        <strain evidence="2 3">NSJ-21</strain>
    </source>
</reference>
<dbReference type="RefSeq" id="WP_186905799.1">
    <property type="nucleotide sequence ID" value="NZ_JACOOG010000001.1"/>
</dbReference>
<keyword evidence="1" id="KW-1133">Transmembrane helix</keyword>
<dbReference type="EMBL" id="JACOOG010000001">
    <property type="protein sequence ID" value="MBC5591846.1"/>
    <property type="molecule type" value="Genomic_DNA"/>
</dbReference>
<feature type="transmembrane region" description="Helical" evidence="1">
    <location>
        <begin position="154"/>
        <end position="176"/>
    </location>
</feature>
<accession>A0ABR7C2L4</accession>
<evidence type="ECO:0000313" key="2">
    <source>
        <dbReference type="EMBL" id="MBC5591846.1"/>
    </source>
</evidence>
<evidence type="ECO:0000313" key="3">
    <source>
        <dbReference type="Proteomes" id="UP000600230"/>
    </source>
</evidence>
<dbReference type="Proteomes" id="UP000600230">
    <property type="component" value="Unassembled WGS sequence"/>
</dbReference>
<feature type="transmembrane region" description="Helical" evidence="1">
    <location>
        <begin position="319"/>
        <end position="338"/>
    </location>
</feature>
<feature type="transmembrane region" description="Helical" evidence="1">
    <location>
        <begin position="263"/>
        <end position="280"/>
    </location>
</feature>
<keyword evidence="3" id="KW-1185">Reference proteome</keyword>
<feature type="transmembrane region" description="Helical" evidence="1">
    <location>
        <begin position="87"/>
        <end position="104"/>
    </location>
</feature>
<feature type="transmembrane region" description="Helical" evidence="1">
    <location>
        <begin position="235"/>
        <end position="251"/>
    </location>
</feature>
<sequence>MYVYEFSIFDVLPYFYLLVFLLYFNSFCKSVKALNVMFVFLFTFSAIRYGIGYDYFNYCNAIQEGREFEPLSSLFAYFARMLGSPQFFFILNSLITIFPIYFVARKLSLHPHMSLLLYYLFPIFFLESLSIVRNASAYSLIFLSFYYLKQRRHIYYGLCVVIAGLIHSSGFIGFLLFPICYWPLDKKIATFIFMLSFFVGEFIFSSISNMQVSTDSFIIAKLHRYADHAEEQGRFIKYIIVGLNILNLLYWKKLVSVFKDNTLYLNLVNVGTCFWLLFNFDKTMSLRTASFFLLFSILLIPSYLFVFQKRKVHFVKMGILLFFILFFSSGFIVNILSYDKKGRMSYIPYQTIIFHNQYSNYK</sequence>
<feature type="transmembrane region" description="Helical" evidence="1">
    <location>
        <begin position="188"/>
        <end position="207"/>
    </location>
</feature>
<organism evidence="2 3">
    <name type="scientific">Bacteroides parvus</name>
    <dbReference type="NCBI Taxonomy" id="2763025"/>
    <lineage>
        <taxon>Bacteria</taxon>
        <taxon>Pseudomonadati</taxon>
        <taxon>Bacteroidota</taxon>
        <taxon>Bacteroidia</taxon>
        <taxon>Bacteroidales</taxon>
        <taxon>Bacteroidaceae</taxon>
        <taxon>Bacteroides</taxon>
    </lineage>
</organism>
<feature type="transmembrane region" description="Helical" evidence="1">
    <location>
        <begin position="33"/>
        <end position="51"/>
    </location>
</feature>
<keyword evidence="1" id="KW-0472">Membrane</keyword>
<evidence type="ECO:0000256" key="1">
    <source>
        <dbReference type="SAM" id="Phobius"/>
    </source>
</evidence>
<gene>
    <name evidence="2" type="ORF">H8S53_11475</name>
</gene>
<feature type="transmembrane region" description="Helical" evidence="1">
    <location>
        <begin position="6"/>
        <end position="24"/>
    </location>
</feature>
<protein>
    <submittedName>
        <fullName evidence="2">EpsG family protein</fullName>
    </submittedName>
</protein>
<name>A0ABR7C2L4_9BACE</name>